<reference evidence="20 21" key="1">
    <citation type="submission" date="2023-10" db="EMBL/GenBank/DDBJ databases">
        <title>Rubellicoccus peritrichatus gen. nov., sp. nov., isolated from an algae of coral reef tank.</title>
        <authorList>
            <person name="Luo J."/>
        </authorList>
    </citation>
    <scope>NUCLEOTIDE SEQUENCE [LARGE SCALE GENOMIC DNA]</scope>
    <source>
        <strain evidence="20 21">CR14</strain>
    </source>
</reference>
<evidence type="ECO:0000256" key="17">
    <source>
        <dbReference type="SAM" id="Phobius"/>
    </source>
</evidence>
<dbReference type="InterPro" id="IPR005702">
    <property type="entry name" value="Wzc-like_C"/>
</dbReference>
<dbReference type="SUPFAM" id="SSF52540">
    <property type="entry name" value="P-loop containing nucleoside triphosphate hydrolases"/>
    <property type="match status" value="1"/>
</dbReference>
<evidence type="ECO:0000256" key="14">
    <source>
        <dbReference type="ARBA" id="ARBA00023137"/>
    </source>
</evidence>
<proteinExistence type="inferred from homology"/>
<evidence type="ECO:0000256" key="13">
    <source>
        <dbReference type="ARBA" id="ARBA00023136"/>
    </source>
</evidence>
<dbReference type="Gene3D" id="3.40.50.300">
    <property type="entry name" value="P-loop containing nucleotide triphosphate hydrolases"/>
    <property type="match status" value="1"/>
</dbReference>
<keyword evidence="8 17" id="KW-0812">Transmembrane</keyword>
<keyword evidence="6" id="KW-0997">Cell inner membrane</keyword>
<evidence type="ECO:0000256" key="8">
    <source>
        <dbReference type="ARBA" id="ARBA00022692"/>
    </source>
</evidence>
<dbReference type="PANTHER" id="PTHR32309:SF13">
    <property type="entry name" value="FERRIC ENTEROBACTIN TRANSPORT PROTEIN FEPE"/>
    <property type="match status" value="1"/>
</dbReference>
<evidence type="ECO:0000256" key="1">
    <source>
        <dbReference type="ARBA" id="ARBA00004429"/>
    </source>
</evidence>
<dbReference type="NCBIfam" id="TIGR01007">
    <property type="entry name" value="eps_fam"/>
    <property type="match status" value="1"/>
</dbReference>
<dbReference type="InterPro" id="IPR025669">
    <property type="entry name" value="AAA_dom"/>
</dbReference>
<keyword evidence="16" id="KW-0175">Coiled coil</keyword>
<name>A0AAQ3L7B0_9BACT</name>
<protein>
    <recommendedName>
        <fullName evidence="4">non-specific protein-tyrosine kinase</fullName>
        <ecNumber evidence="4">2.7.10.2</ecNumber>
    </recommendedName>
</protein>
<evidence type="ECO:0000313" key="21">
    <source>
        <dbReference type="Proteomes" id="UP001304300"/>
    </source>
</evidence>
<evidence type="ECO:0000256" key="7">
    <source>
        <dbReference type="ARBA" id="ARBA00022679"/>
    </source>
</evidence>
<evidence type="ECO:0000256" key="10">
    <source>
        <dbReference type="ARBA" id="ARBA00022777"/>
    </source>
</evidence>
<keyword evidence="9" id="KW-0547">Nucleotide-binding</keyword>
<evidence type="ECO:0000259" key="18">
    <source>
        <dbReference type="Pfam" id="PF02706"/>
    </source>
</evidence>
<sequence>MVSSSSVADGLSLGQILSVLSARKSLIATLMLLVLVTAAIVTAFMPRWYLSTAMIRVQKPEEKVALFQAESSGFYDPYFTQEQLEILRSKQILYQVIEALDLRQELGNVFAEGETLTLEMAYRILRYKMLDIESAKPGTTLIDIGVWAREDPQLAAAVANAIAQIYAEDRVAFAVSDQMEGIERLKSELSQQEQTVAEQRDTVEALRSELGVSGVDISVEALSQDIENLRALERTLISLRVEAIGRKSRWENFAAIPREERINLVNSELILDQNIQSLLQAYLLAQQQQERLRSQLGEAHPELRSGQRNLVTIEEQLDNLLDGYAKSLEMGWLESQARVKELEGQLLSARAAQISSARDIMRPFEDAVEILREEEQIYQTLKLTLRQREIDFQAPKKSIEILNPAEPTAFPGRPSWLLNMLLALVAGGALGIGTALLVELLDTSFRSIEDLEQELGLPILGVIPRDNASVSEANFSGPMAEPYRVMQTNIDLASDGNDAGILAVQSAGPGEGKSTTLVNLATAMALSGHRILLIDSDLRRPTIHQHIGCEKSPGLSELMSGASTASECVRSTKIPGLSVMPSGKGTFQLTILQAKRMREVLNDLSSQYDKILLDSPPVIGVSDASVVGGVVDDVILVVQHRRNPKAMTIRARELLRKNKARVLGVVLNRVPVGGGADYSYYTSNYNYYGTKKNVRKSGVDKEPEGFSMVE</sequence>
<evidence type="ECO:0000256" key="12">
    <source>
        <dbReference type="ARBA" id="ARBA00022989"/>
    </source>
</evidence>
<keyword evidence="11" id="KW-0067">ATP-binding</keyword>
<dbReference type="GO" id="GO:0005524">
    <property type="term" value="F:ATP binding"/>
    <property type="evidence" value="ECO:0007669"/>
    <property type="project" value="UniProtKB-KW"/>
</dbReference>
<evidence type="ECO:0000259" key="19">
    <source>
        <dbReference type="Pfam" id="PF13614"/>
    </source>
</evidence>
<dbReference type="CDD" id="cd05387">
    <property type="entry name" value="BY-kinase"/>
    <property type="match status" value="1"/>
</dbReference>
<feature type="transmembrane region" description="Helical" evidence="17">
    <location>
        <begin position="416"/>
        <end position="438"/>
    </location>
</feature>
<keyword evidence="7 20" id="KW-0808">Transferase</keyword>
<evidence type="ECO:0000256" key="15">
    <source>
        <dbReference type="ARBA" id="ARBA00051245"/>
    </source>
</evidence>
<dbReference type="GO" id="GO:0005886">
    <property type="term" value="C:plasma membrane"/>
    <property type="evidence" value="ECO:0007669"/>
    <property type="project" value="UniProtKB-SubCell"/>
</dbReference>
<gene>
    <name evidence="20" type="ORF">RZN69_20120</name>
</gene>
<dbReference type="PANTHER" id="PTHR32309">
    <property type="entry name" value="TYROSINE-PROTEIN KINASE"/>
    <property type="match status" value="1"/>
</dbReference>
<keyword evidence="13 17" id="KW-0472">Membrane</keyword>
<dbReference type="InterPro" id="IPR003856">
    <property type="entry name" value="LPS_length_determ_N"/>
</dbReference>
<evidence type="ECO:0000256" key="4">
    <source>
        <dbReference type="ARBA" id="ARBA00011903"/>
    </source>
</evidence>
<dbReference type="Proteomes" id="UP001304300">
    <property type="component" value="Chromosome"/>
</dbReference>
<feature type="transmembrane region" description="Helical" evidence="17">
    <location>
        <begin position="26"/>
        <end position="50"/>
    </location>
</feature>
<dbReference type="GO" id="GO:0004715">
    <property type="term" value="F:non-membrane spanning protein tyrosine kinase activity"/>
    <property type="evidence" value="ECO:0007669"/>
    <property type="project" value="UniProtKB-EC"/>
</dbReference>
<keyword evidence="12 17" id="KW-1133">Transmembrane helix</keyword>
<evidence type="ECO:0000256" key="6">
    <source>
        <dbReference type="ARBA" id="ARBA00022519"/>
    </source>
</evidence>
<accession>A0AAQ3L7B0</accession>
<comment type="subcellular location">
    <subcellularLocation>
        <location evidence="1">Cell inner membrane</location>
        <topology evidence="1">Multi-pass membrane protein</topology>
    </subcellularLocation>
</comment>
<evidence type="ECO:0000256" key="16">
    <source>
        <dbReference type="SAM" id="Coils"/>
    </source>
</evidence>
<dbReference type="EMBL" id="CP136920">
    <property type="protein sequence ID" value="WOO40934.1"/>
    <property type="molecule type" value="Genomic_DNA"/>
</dbReference>
<dbReference type="EC" id="2.7.10.2" evidence="4"/>
<keyword evidence="10" id="KW-0418">Kinase</keyword>
<comment type="catalytic activity">
    <reaction evidence="15">
        <text>L-tyrosyl-[protein] + ATP = O-phospho-L-tyrosyl-[protein] + ADP + H(+)</text>
        <dbReference type="Rhea" id="RHEA:10596"/>
        <dbReference type="Rhea" id="RHEA-COMP:10136"/>
        <dbReference type="Rhea" id="RHEA-COMP:20101"/>
        <dbReference type="ChEBI" id="CHEBI:15378"/>
        <dbReference type="ChEBI" id="CHEBI:30616"/>
        <dbReference type="ChEBI" id="CHEBI:46858"/>
        <dbReference type="ChEBI" id="CHEBI:61978"/>
        <dbReference type="ChEBI" id="CHEBI:456216"/>
        <dbReference type="EC" id="2.7.10.2"/>
    </reaction>
</comment>
<evidence type="ECO:0000256" key="5">
    <source>
        <dbReference type="ARBA" id="ARBA00022475"/>
    </source>
</evidence>
<comment type="similarity">
    <text evidence="3">Belongs to the etk/wzc family.</text>
</comment>
<evidence type="ECO:0000256" key="2">
    <source>
        <dbReference type="ARBA" id="ARBA00007316"/>
    </source>
</evidence>
<keyword evidence="14" id="KW-0829">Tyrosine-protein kinase</keyword>
<evidence type="ECO:0000256" key="3">
    <source>
        <dbReference type="ARBA" id="ARBA00008883"/>
    </source>
</evidence>
<organism evidence="20 21">
    <name type="scientific">Rubellicoccus peritrichatus</name>
    <dbReference type="NCBI Taxonomy" id="3080537"/>
    <lineage>
        <taxon>Bacteria</taxon>
        <taxon>Pseudomonadati</taxon>
        <taxon>Verrucomicrobiota</taxon>
        <taxon>Opitutia</taxon>
        <taxon>Puniceicoccales</taxon>
        <taxon>Cerasicoccaceae</taxon>
        <taxon>Rubellicoccus</taxon>
    </lineage>
</organism>
<evidence type="ECO:0000256" key="9">
    <source>
        <dbReference type="ARBA" id="ARBA00022741"/>
    </source>
</evidence>
<dbReference type="AlphaFoldDB" id="A0AAQ3L7B0"/>
<comment type="similarity">
    <text evidence="2">Belongs to the CpsD/CapB family.</text>
</comment>
<dbReference type="InterPro" id="IPR027417">
    <property type="entry name" value="P-loop_NTPase"/>
</dbReference>
<keyword evidence="21" id="KW-1185">Reference proteome</keyword>
<evidence type="ECO:0000313" key="20">
    <source>
        <dbReference type="EMBL" id="WOO40934.1"/>
    </source>
</evidence>
<dbReference type="Pfam" id="PF13614">
    <property type="entry name" value="AAA_31"/>
    <property type="match status" value="1"/>
</dbReference>
<feature type="domain" description="AAA" evidence="19">
    <location>
        <begin position="502"/>
        <end position="639"/>
    </location>
</feature>
<dbReference type="InterPro" id="IPR050445">
    <property type="entry name" value="Bact_polysacc_biosynth/exp"/>
</dbReference>
<dbReference type="Pfam" id="PF02706">
    <property type="entry name" value="Wzz"/>
    <property type="match status" value="1"/>
</dbReference>
<evidence type="ECO:0000256" key="11">
    <source>
        <dbReference type="ARBA" id="ARBA00022840"/>
    </source>
</evidence>
<dbReference type="KEGG" id="puo:RZN69_20120"/>
<dbReference type="RefSeq" id="WP_317833194.1">
    <property type="nucleotide sequence ID" value="NZ_CP136920.1"/>
</dbReference>
<feature type="domain" description="Polysaccharide chain length determinant N-terminal" evidence="18">
    <location>
        <begin position="11"/>
        <end position="99"/>
    </location>
</feature>
<feature type="coiled-coil region" evidence="16">
    <location>
        <begin position="175"/>
        <end position="209"/>
    </location>
</feature>
<keyword evidence="5" id="KW-1003">Cell membrane</keyword>